<dbReference type="EMBL" id="CAQQ02174880">
    <property type="status" value="NOT_ANNOTATED_CDS"/>
    <property type="molecule type" value="Genomic_DNA"/>
</dbReference>
<organism evidence="3 4">
    <name type="scientific">Megaselia scalaris</name>
    <name type="common">Humpbacked fly</name>
    <name type="synonym">Phora scalaris</name>
    <dbReference type="NCBI Taxonomy" id="36166"/>
    <lineage>
        <taxon>Eukaryota</taxon>
        <taxon>Metazoa</taxon>
        <taxon>Ecdysozoa</taxon>
        <taxon>Arthropoda</taxon>
        <taxon>Hexapoda</taxon>
        <taxon>Insecta</taxon>
        <taxon>Pterygota</taxon>
        <taxon>Neoptera</taxon>
        <taxon>Endopterygota</taxon>
        <taxon>Diptera</taxon>
        <taxon>Brachycera</taxon>
        <taxon>Muscomorpha</taxon>
        <taxon>Platypezoidea</taxon>
        <taxon>Phoridae</taxon>
        <taxon>Megaseliini</taxon>
        <taxon>Megaselia</taxon>
    </lineage>
</organism>
<dbReference type="STRING" id="36166.T1GS80"/>
<dbReference type="GO" id="GO:0051879">
    <property type="term" value="F:Hsp90 protein binding"/>
    <property type="evidence" value="ECO:0007669"/>
    <property type="project" value="InterPro"/>
</dbReference>
<proteinExistence type="inferred from homology"/>
<dbReference type="PROSITE" id="PS51203">
    <property type="entry name" value="CS"/>
    <property type="match status" value="1"/>
</dbReference>
<dbReference type="GO" id="GO:0051131">
    <property type="term" value="P:chaperone-mediated protein complex assembly"/>
    <property type="evidence" value="ECO:0007669"/>
    <property type="project" value="TreeGrafter"/>
</dbReference>
<dbReference type="PANTHER" id="PTHR22932:SF1">
    <property type="entry name" value="CO-CHAPERONE PROTEIN DAF-41"/>
    <property type="match status" value="1"/>
</dbReference>
<keyword evidence="4" id="KW-1185">Reference proteome</keyword>
<dbReference type="Pfam" id="PF04969">
    <property type="entry name" value="CS"/>
    <property type="match status" value="1"/>
</dbReference>
<dbReference type="InterPro" id="IPR007052">
    <property type="entry name" value="CS_dom"/>
</dbReference>
<dbReference type="AlphaFoldDB" id="T1GS80"/>
<dbReference type="Proteomes" id="UP000015102">
    <property type="component" value="Unassembled WGS sequence"/>
</dbReference>
<dbReference type="GO" id="GO:0051087">
    <property type="term" value="F:protein-folding chaperone binding"/>
    <property type="evidence" value="ECO:0007669"/>
    <property type="project" value="TreeGrafter"/>
</dbReference>
<dbReference type="SUPFAM" id="SSF49764">
    <property type="entry name" value="HSP20-like chaperones"/>
    <property type="match status" value="1"/>
</dbReference>
<reference evidence="4" key="1">
    <citation type="submission" date="2013-02" db="EMBL/GenBank/DDBJ databases">
        <authorList>
            <person name="Hughes D."/>
        </authorList>
    </citation>
    <scope>NUCLEOTIDE SEQUENCE</scope>
    <source>
        <strain>Durham</strain>
        <strain evidence="4">NC isolate 2 -- Noor lab</strain>
    </source>
</reference>
<reference evidence="3" key="2">
    <citation type="submission" date="2015-06" db="UniProtKB">
        <authorList>
            <consortium name="EnsemblMetazoa"/>
        </authorList>
    </citation>
    <scope>IDENTIFICATION</scope>
</reference>
<dbReference type="GO" id="GO:0005634">
    <property type="term" value="C:nucleus"/>
    <property type="evidence" value="ECO:0007669"/>
    <property type="project" value="TreeGrafter"/>
</dbReference>
<dbReference type="EnsemblMetazoa" id="MESCA006530-RA">
    <property type="protein sequence ID" value="MESCA006530-PA"/>
    <property type="gene ID" value="MESCA006530"/>
</dbReference>
<accession>T1GS80</accession>
<evidence type="ECO:0000259" key="2">
    <source>
        <dbReference type="PROSITE" id="PS51203"/>
    </source>
</evidence>
<dbReference type="GO" id="GO:0006457">
    <property type="term" value="P:protein folding"/>
    <property type="evidence" value="ECO:0007669"/>
    <property type="project" value="TreeGrafter"/>
</dbReference>
<evidence type="ECO:0000313" key="4">
    <source>
        <dbReference type="Proteomes" id="UP000015102"/>
    </source>
</evidence>
<dbReference type="InterPro" id="IPR045250">
    <property type="entry name" value="p23-like"/>
</dbReference>
<dbReference type="Gene3D" id="2.60.40.790">
    <property type="match status" value="1"/>
</dbReference>
<evidence type="ECO:0000256" key="1">
    <source>
        <dbReference type="ARBA" id="ARBA00025733"/>
    </source>
</evidence>
<name>T1GS80_MEGSC</name>
<dbReference type="InterPro" id="IPR008978">
    <property type="entry name" value="HSP20-like_chaperone"/>
</dbReference>
<dbReference type="GO" id="GO:0005829">
    <property type="term" value="C:cytosol"/>
    <property type="evidence" value="ECO:0007669"/>
    <property type="project" value="TreeGrafter"/>
</dbReference>
<feature type="domain" description="CS" evidence="2">
    <location>
        <begin position="6"/>
        <end position="75"/>
    </location>
</feature>
<dbReference type="HOGENOM" id="CLU_2678094_0_0_1"/>
<dbReference type="PANTHER" id="PTHR22932">
    <property type="entry name" value="TELOMERASE-BINDING PROTEIN P23 HSP90 CO-CHAPERONE"/>
    <property type="match status" value="1"/>
</dbReference>
<sequence>MSSEKIVPPPVKWAQRTDLLYVDIAAECKDIDFKFTEDSMNFKGVDSSSNQKYEVTLNFYNKINPDNILTKNNSR</sequence>
<evidence type="ECO:0000313" key="3">
    <source>
        <dbReference type="EnsemblMetazoa" id="MESCA006530-PA"/>
    </source>
</evidence>
<comment type="similarity">
    <text evidence="1">Belongs to the p23/wos2 family.</text>
</comment>
<protein>
    <recommendedName>
        <fullName evidence="2">CS domain-containing protein</fullName>
    </recommendedName>
</protein>